<evidence type="ECO:0000259" key="8">
    <source>
        <dbReference type="PROSITE" id="PS50006"/>
    </source>
</evidence>
<keyword evidence="4 7" id="KW-0812">Transmembrane</keyword>
<dbReference type="RefSeq" id="WP_129185684.1">
    <property type="nucleotide sequence ID" value="NZ_JAGIOG010000001.1"/>
</dbReference>
<dbReference type="InterPro" id="IPR008984">
    <property type="entry name" value="SMAD_FHA_dom_sf"/>
</dbReference>
<evidence type="ECO:0000256" key="2">
    <source>
        <dbReference type="ARBA" id="ARBA00022475"/>
    </source>
</evidence>
<reference evidence="9" key="1">
    <citation type="submission" date="2019-09" db="EMBL/GenBank/DDBJ databases">
        <authorList>
            <person name="Li J."/>
        </authorList>
    </citation>
    <scope>NUCLEOTIDE SEQUENCE [LARGE SCALE GENOMIC DNA]</scope>
    <source>
        <strain evidence="9">NRBC 14897</strain>
    </source>
</reference>
<comment type="subcellular location">
    <subcellularLocation>
        <location evidence="1">Cell membrane</location>
        <topology evidence="1">Multi-pass membrane protein</topology>
    </subcellularLocation>
</comment>
<evidence type="ECO:0000256" key="3">
    <source>
        <dbReference type="ARBA" id="ARBA00022553"/>
    </source>
</evidence>
<gene>
    <name evidence="9" type="ORF">ESP62_014920</name>
</gene>
<dbReference type="SUPFAM" id="SSF49879">
    <property type="entry name" value="SMAD/FHA domain"/>
    <property type="match status" value="1"/>
</dbReference>
<dbReference type="PANTHER" id="PTHR36115:SF6">
    <property type="entry name" value="PROLINE-RICH ANTIGEN HOMOLOG"/>
    <property type="match status" value="1"/>
</dbReference>
<protein>
    <submittedName>
        <fullName evidence="9">FHA domain-containing protein</fullName>
    </submittedName>
</protein>
<comment type="caution">
    <text evidence="9">The sequence shown here is derived from an EMBL/GenBank/DDBJ whole genome shotgun (WGS) entry which is preliminary data.</text>
</comment>
<dbReference type="Gene3D" id="2.60.200.20">
    <property type="match status" value="1"/>
</dbReference>
<proteinExistence type="predicted"/>
<dbReference type="InterPro" id="IPR051791">
    <property type="entry name" value="Pra-immunoreactive"/>
</dbReference>
<accession>A0A641AIW7</accession>
<dbReference type="EMBL" id="SDPP02000004">
    <property type="protein sequence ID" value="KAA1374682.1"/>
    <property type="molecule type" value="Genomic_DNA"/>
</dbReference>
<name>A0A641AIW7_9ACTN</name>
<feature type="domain" description="FHA" evidence="8">
    <location>
        <begin position="282"/>
        <end position="335"/>
    </location>
</feature>
<evidence type="ECO:0000256" key="4">
    <source>
        <dbReference type="ARBA" id="ARBA00022692"/>
    </source>
</evidence>
<keyword evidence="6 7" id="KW-0472">Membrane</keyword>
<feature type="transmembrane region" description="Helical" evidence="7">
    <location>
        <begin position="97"/>
        <end position="122"/>
    </location>
</feature>
<keyword evidence="5 7" id="KW-1133">Transmembrane helix</keyword>
<evidence type="ECO:0000256" key="6">
    <source>
        <dbReference type="ARBA" id="ARBA00023136"/>
    </source>
</evidence>
<evidence type="ECO:0000313" key="9">
    <source>
        <dbReference type="EMBL" id="KAA1374682.1"/>
    </source>
</evidence>
<evidence type="ECO:0000256" key="7">
    <source>
        <dbReference type="SAM" id="Phobius"/>
    </source>
</evidence>
<dbReference type="InterPro" id="IPR000253">
    <property type="entry name" value="FHA_dom"/>
</dbReference>
<feature type="transmembrane region" description="Helical" evidence="7">
    <location>
        <begin position="48"/>
        <end position="68"/>
    </location>
</feature>
<keyword evidence="3" id="KW-0597">Phosphoprotein</keyword>
<dbReference type="Proteomes" id="UP001515100">
    <property type="component" value="Unassembled WGS sequence"/>
</dbReference>
<dbReference type="GO" id="GO:0005886">
    <property type="term" value="C:plasma membrane"/>
    <property type="evidence" value="ECO:0007669"/>
    <property type="project" value="UniProtKB-SubCell"/>
</dbReference>
<evidence type="ECO:0000313" key="10">
    <source>
        <dbReference type="Proteomes" id="UP001515100"/>
    </source>
</evidence>
<dbReference type="Pfam" id="PF06271">
    <property type="entry name" value="RDD"/>
    <property type="match status" value="1"/>
</dbReference>
<feature type="transmembrane region" description="Helical" evidence="7">
    <location>
        <begin position="20"/>
        <end position="41"/>
    </location>
</feature>
<dbReference type="OrthoDB" id="3254248at2"/>
<dbReference type="InterPro" id="IPR010432">
    <property type="entry name" value="RDD"/>
</dbReference>
<evidence type="ECO:0000256" key="5">
    <source>
        <dbReference type="ARBA" id="ARBA00022989"/>
    </source>
</evidence>
<dbReference type="Pfam" id="PF00498">
    <property type="entry name" value="FHA"/>
    <property type="match status" value="1"/>
</dbReference>
<organism evidence="9 10">
    <name type="scientific">Aeromicrobium fastidiosum</name>
    <dbReference type="NCBI Taxonomy" id="52699"/>
    <lineage>
        <taxon>Bacteria</taxon>
        <taxon>Bacillati</taxon>
        <taxon>Actinomycetota</taxon>
        <taxon>Actinomycetes</taxon>
        <taxon>Propionibacteriales</taxon>
        <taxon>Nocardioidaceae</taxon>
        <taxon>Aeromicrobium</taxon>
    </lineage>
</organism>
<dbReference type="PANTHER" id="PTHR36115">
    <property type="entry name" value="PROLINE-RICH ANTIGEN HOMOLOG-RELATED"/>
    <property type="match status" value="1"/>
</dbReference>
<dbReference type="CDD" id="cd00060">
    <property type="entry name" value="FHA"/>
    <property type="match status" value="1"/>
</dbReference>
<keyword evidence="2" id="KW-1003">Cell membrane</keyword>
<keyword evidence="10" id="KW-1185">Reference proteome</keyword>
<dbReference type="AlphaFoldDB" id="A0A641AIW7"/>
<dbReference type="PROSITE" id="PS50006">
    <property type="entry name" value="FHA_DOMAIN"/>
    <property type="match status" value="1"/>
</dbReference>
<sequence length="371" mass="37400">MSTTQTTVGPTDYATIGQRVGAYLLDGAIVAVLLVVTGLLAGGVSLGAGLVGYLGIFVYGIVVLSSTATKGYSPGKKIVGLRLVDADTLRPIGWGRAIARGLVLSAISGFTCGIGLLVDALVANGHPRRQGWHDLAVRSVVVLAEAVDRPAPAAPVAAAEGVLPVTLPPVATATPPAVAAPHRPSVPPVAKVPPVHVGPPVPPVLPASVPGVVSAPPVMVSPPPGVAPPPVVAPAPAAVPTPALSPAPVDESTRLATRHSPATVTWSLAPSIGSPLVLAGATVVGRDPESALVPGSSAWSVDDPERTVSKTHAVVGVEAGHPWIEDWNSTNGVLVRRGAEAIDVKTGERTTLEADDVVLLGDFELTVRTSS</sequence>
<evidence type="ECO:0000256" key="1">
    <source>
        <dbReference type="ARBA" id="ARBA00004651"/>
    </source>
</evidence>